<dbReference type="Proteomes" id="UP000629371">
    <property type="component" value="Unassembled WGS sequence"/>
</dbReference>
<dbReference type="SUPFAM" id="SSF50923">
    <property type="entry name" value="Hemopexin-like domain"/>
    <property type="match status" value="1"/>
</dbReference>
<dbReference type="PROSITE" id="PS51642">
    <property type="entry name" value="HEMOPEXIN_2"/>
    <property type="match status" value="1"/>
</dbReference>
<protein>
    <recommendedName>
        <fullName evidence="3">Hemopexin</fullName>
    </recommendedName>
</protein>
<evidence type="ECO:0008006" key="3">
    <source>
        <dbReference type="Google" id="ProtNLM"/>
    </source>
</evidence>
<organism evidence="1 2">
    <name type="scientific">Streptomyces siderophoricus</name>
    <dbReference type="NCBI Taxonomy" id="2802281"/>
    <lineage>
        <taxon>Bacteria</taxon>
        <taxon>Bacillati</taxon>
        <taxon>Actinomycetota</taxon>
        <taxon>Actinomycetes</taxon>
        <taxon>Kitasatosporales</taxon>
        <taxon>Streptomycetaceae</taxon>
        <taxon>Streptomyces</taxon>
    </lineage>
</organism>
<keyword evidence="2" id="KW-1185">Reference proteome</keyword>
<evidence type="ECO:0000313" key="1">
    <source>
        <dbReference type="EMBL" id="MBL1093937.1"/>
    </source>
</evidence>
<name>A0ABS1N1M0_9ACTN</name>
<dbReference type="RefSeq" id="WP_201810091.1">
    <property type="nucleotide sequence ID" value="NZ_JAERRI010000024.1"/>
</dbReference>
<accession>A0ABS1N1M0</accession>
<sequence length="426" mass="46650">MARLRTALTLPNSKSYLFFDDDTYHRYDAVTGVREQTNLSVPDNWSGLTHSPDAFFWWGAGKAYAFTGSTYVRYDERADHVDPDYLPPNPPFVLAGNWSGLPAEWESGIDTALNLGNGKIYLFKGDSYVRYDITADRVDPDYPLLIDGHWPGLFVRDLAAALYPGGRFAYFFRDDRYQRYDLDADAVDFEDALANLSFTPAPPGGVAPARLLTPDQANKLTLDLIARGKLTLKGGSTTPAVDQRLAVQPPAIDGIGYVNALNPGAGFFDNVDQRMLIALYRLTRWINASKPNVSELRHLGIGHGNGPANDCHNQGRALDLSGVSGSLDDSPFNKSIKTDWGDLPAPPGSNVRISPSVDALTFQLFSTAFRFGTYECEGNGIGAGNKWPMPDLGGSGLVIYPDYGGDPTLRQAHQDHIHMQVGKTRA</sequence>
<proteinExistence type="predicted"/>
<dbReference type="Pfam" id="PF00045">
    <property type="entry name" value="Hemopexin"/>
    <property type="match status" value="2"/>
</dbReference>
<reference evidence="1 2" key="1">
    <citation type="submission" date="2021-01" db="EMBL/GenBank/DDBJ databases">
        <title>WGS of actinomycetes isolated from Thailand.</title>
        <authorList>
            <person name="Thawai C."/>
        </authorList>
    </citation>
    <scope>NUCLEOTIDE SEQUENCE [LARGE SCALE GENOMIC DNA]</scope>
    <source>
        <strain evidence="1 2">CH9-7</strain>
    </source>
</reference>
<dbReference type="InterPro" id="IPR018487">
    <property type="entry name" value="Hemopexin-like_repeat"/>
</dbReference>
<evidence type="ECO:0000313" key="2">
    <source>
        <dbReference type="Proteomes" id="UP000629371"/>
    </source>
</evidence>
<comment type="caution">
    <text evidence="1">The sequence shown here is derived from an EMBL/GenBank/DDBJ whole genome shotgun (WGS) entry which is preliminary data.</text>
</comment>
<gene>
    <name evidence="1" type="ORF">JK360_32255</name>
</gene>
<dbReference type="Gene3D" id="2.110.10.10">
    <property type="entry name" value="Hemopexin-like domain"/>
    <property type="match status" value="2"/>
</dbReference>
<dbReference type="SMART" id="SM00120">
    <property type="entry name" value="HX"/>
    <property type="match status" value="3"/>
</dbReference>
<dbReference type="InterPro" id="IPR036375">
    <property type="entry name" value="Hemopexin-like_dom_sf"/>
</dbReference>
<dbReference type="EMBL" id="JAERRI010000024">
    <property type="protein sequence ID" value="MBL1093937.1"/>
    <property type="molecule type" value="Genomic_DNA"/>
</dbReference>